<feature type="compositionally biased region" description="Polar residues" evidence="1">
    <location>
        <begin position="78"/>
        <end position="95"/>
    </location>
</feature>
<organism evidence="2 3">
    <name type="scientific">Carpinus fangiana</name>
    <dbReference type="NCBI Taxonomy" id="176857"/>
    <lineage>
        <taxon>Eukaryota</taxon>
        <taxon>Viridiplantae</taxon>
        <taxon>Streptophyta</taxon>
        <taxon>Embryophyta</taxon>
        <taxon>Tracheophyta</taxon>
        <taxon>Spermatophyta</taxon>
        <taxon>Magnoliopsida</taxon>
        <taxon>eudicotyledons</taxon>
        <taxon>Gunneridae</taxon>
        <taxon>Pentapetalae</taxon>
        <taxon>rosids</taxon>
        <taxon>fabids</taxon>
        <taxon>Fagales</taxon>
        <taxon>Betulaceae</taxon>
        <taxon>Carpinus</taxon>
    </lineage>
</organism>
<sequence>MSNKILEECLIEFRRLLKEWRDEIAARREQQLVSLSSSPPTVNLSHKFLTENQTPKTQPKNHSTSYVYKNPSKPPKTPSQIHPQKTHLVAQSSPKSPSPQNLPTPISTGKSTRKTSVQRSKPKRPESLHHPISTATTNNPKKKHLQAKPHQTNPNCIATSHQAAAMVPPCTTVKEAKKKASKIEGRCPSPATLFKNLANYTPGNPMFDSLTQSPPCDGEEAEAR</sequence>
<gene>
    <name evidence="2" type="ORF">FH972_025421</name>
</gene>
<keyword evidence="3" id="KW-1185">Reference proteome</keyword>
<feature type="region of interest" description="Disordered" evidence="1">
    <location>
        <begin position="30"/>
        <end position="151"/>
    </location>
</feature>
<feature type="compositionally biased region" description="Polar residues" evidence="1">
    <location>
        <begin position="103"/>
        <end position="119"/>
    </location>
</feature>
<evidence type="ECO:0000256" key="1">
    <source>
        <dbReference type="SAM" id="MobiDB-lite"/>
    </source>
</evidence>
<accession>A0A5N6L200</accession>
<reference evidence="2 3" key="1">
    <citation type="submission" date="2019-06" db="EMBL/GenBank/DDBJ databases">
        <title>A chromosomal-level reference genome of Carpinus fangiana (Coryloideae, Betulaceae).</title>
        <authorList>
            <person name="Yang X."/>
            <person name="Wang Z."/>
            <person name="Zhang L."/>
            <person name="Hao G."/>
            <person name="Liu J."/>
            <person name="Yang Y."/>
        </authorList>
    </citation>
    <scope>NUCLEOTIDE SEQUENCE [LARGE SCALE GENOMIC DNA]</scope>
    <source>
        <strain evidence="2">Cfa_2016G</strain>
        <tissue evidence="2">Leaf</tissue>
    </source>
</reference>
<protein>
    <submittedName>
        <fullName evidence="2">Uncharacterized protein</fullName>
    </submittedName>
</protein>
<feature type="compositionally biased region" description="Polar residues" evidence="1">
    <location>
        <begin position="31"/>
        <end position="67"/>
    </location>
</feature>
<evidence type="ECO:0000313" key="2">
    <source>
        <dbReference type="EMBL" id="KAB8523122.1"/>
    </source>
</evidence>
<name>A0A5N6L200_9ROSI</name>
<proteinExistence type="predicted"/>
<comment type="caution">
    <text evidence="2">The sequence shown here is derived from an EMBL/GenBank/DDBJ whole genome shotgun (WGS) entry which is preliminary data.</text>
</comment>
<dbReference type="Proteomes" id="UP000327013">
    <property type="component" value="Unassembled WGS sequence"/>
</dbReference>
<dbReference type="AlphaFoldDB" id="A0A5N6L200"/>
<dbReference type="EMBL" id="VIBQ01000055">
    <property type="protein sequence ID" value="KAB8523122.1"/>
    <property type="molecule type" value="Genomic_DNA"/>
</dbReference>
<feature type="region of interest" description="Disordered" evidence="1">
    <location>
        <begin position="205"/>
        <end position="224"/>
    </location>
</feature>
<evidence type="ECO:0000313" key="3">
    <source>
        <dbReference type="Proteomes" id="UP000327013"/>
    </source>
</evidence>